<accession>A0A498C7Z6</accession>
<dbReference type="InterPro" id="IPR045442">
    <property type="entry name" value="DUF6505"/>
</dbReference>
<comment type="caution">
    <text evidence="1">The sequence shown here is derived from an EMBL/GenBank/DDBJ whole genome shotgun (WGS) entry which is preliminary data.</text>
</comment>
<dbReference type="Proteomes" id="UP000275461">
    <property type="component" value="Unassembled WGS sequence"/>
</dbReference>
<gene>
    <name evidence="1" type="ORF">DFR31_0146</name>
</gene>
<dbReference type="RefSeq" id="WP_121440758.1">
    <property type="nucleotide sequence ID" value="NZ_RCDA01000001.1"/>
</dbReference>
<proteinExistence type="predicted"/>
<evidence type="ECO:0000313" key="1">
    <source>
        <dbReference type="EMBL" id="RLK50256.1"/>
    </source>
</evidence>
<evidence type="ECO:0000313" key="2">
    <source>
        <dbReference type="Proteomes" id="UP000275461"/>
    </source>
</evidence>
<organism evidence="1 2">
    <name type="scientific">Alkalispirillum mobile</name>
    <dbReference type="NCBI Taxonomy" id="85925"/>
    <lineage>
        <taxon>Bacteria</taxon>
        <taxon>Pseudomonadati</taxon>
        <taxon>Pseudomonadota</taxon>
        <taxon>Gammaproteobacteria</taxon>
        <taxon>Chromatiales</taxon>
        <taxon>Ectothiorhodospiraceae</taxon>
        <taxon>Alkalispirillum</taxon>
    </lineage>
</organism>
<dbReference type="OrthoDB" id="7355897at2"/>
<sequence length="165" mass="18423">MTRKLIRTFRLDDTDDHVYPVAARVGEWAVPGAFVFRFAEQDPAIWTGGHRQAFLNGFLGTESFGWSTLVVVAEIEDAAYKTVIERVAHHLVEAYGAPGMSEALPYAREEVEYAASLCAHPVNTVLSVQRQAGPSGIEESYRTLREQANWEGEQVRIWKPVASDD</sequence>
<keyword evidence="2" id="KW-1185">Reference proteome</keyword>
<dbReference type="EMBL" id="RCDA01000001">
    <property type="protein sequence ID" value="RLK50256.1"/>
    <property type="molecule type" value="Genomic_DNA"/>
</dbReference>
<dbReference type="Pfam" id="PF20115">
    <property type="entry name" value="DUF6505"/>
    <property type="match status" value="1"/>
</dbReference>
<name>A0A498C7Z6_9GAMM</name>
<dbReference type="AlphaFoldDB" id="A0A498C7Z6"/>
<protein>
    <submittedName>
        <fullName evidence="1">Uncharacterized protein</fullName>
    </submittedName>
</protein>
<reference evidence="1 2" key="1">
    <citation type="submission" date="2018-10" db="EMBL/GenBank/DDBJ databases">
        <title>Genomic Encyclopedia of Type Strains, Phase IV (KMG-IV): sequencing the most valuable type-strain genomes for metagenomic binning, comparative biology and taxonomic classification.</title>
        <authorList>
            <person name="Goeker M."/>
        </authorList>
    </citation>
    <scope>NUCLEOTIDE SEQUENCE [LARGE SCALE GENOMIC DNA]</scope>
    <source>
        <strain evidence="1 2">DSM 12769</strain>
    </source>
</reference>